<dbReference type="InterPro" id="IPR016181">
    <property type="entry name" value="Acyl_CoA_acyltransferase"/>
</dbReference>
<keyword evidence="3" id="KW-1185">Reference proteome</keyword>
<dbReference type="InterPro" id="IPR051531">
    <property type="entry name" value="N-acetyltransferase"/>
</dbReference>
<evidence type="ECO:0000313" key="3">
    <source>
        <dbReference type="Proteomes" id="UP000236723"/>
    </source>
</evidence>
<organism evidence="2 3">
    <name type="scientific">Thermomonospora echinospora</name>
    <dbReference type="NCBI Taxonomy" id="1992"/>
    <lineage>
        <taxon>Bacteria</taxon>
        <taxon>Bacillati</taxon>
        <taxon>Actinomycetota</taxon>
        <taxon>Actinomycetes</taxon>
        <taxon>Streptosporangiales</taxon>
        <taxon>Thermomonosporaceae</taxon>
        <taxon>Thermomonospora</taxon>
    </lineage>
</organism>
<feature type="domain" description="N-acetyltransferase" evidence="1">
    <location>
        <begin position="20"/>
        <end position="173"/>
    </location>
</feature>
<evidence type="ECO:0000259" key="1">
    <source>
        <dbReference type="PROSITE" id="PS51186"/>
    </source>
</evidence>
<reference evidence="3" key="1">
    <citation type="submission" date="2016-10" db="EMBL/GenBank/DDBJ databases">
        <authorList>
            <person name="Varghese N."/>
            <person name="Submissions S."/>
        </authorList>
    </citation>
    <scope>NUCLEOTIDE SEQUENCE [LARGE SCALE GENOMIC DNA]</scope>
    <source>
        <strain evidence="3">DSM 43163</strain>
    </source>
</reference>
<name>A0A1H6D546_9ACTN</name>
<dbReference type="PANTHER" id="PTHR43792:SF1">
    <property type="entry name" value="N-ACETYLTRANSFERASE DOMAIN-CONTAINING PROTEIN"/>
    <property type="match status" value="1"/>
</dbReference>
<dbReference type="Pfam" id="PF13302">
    <property type="entry name" value="Acetyltransf_3"/>
    <property type="match status" value="1"/>
</dbReference>
<evidence type="ECO:0000313" key="2">
    <source>
        <dbReference type="EMBL" id="SEG80098.1"/>
    </source>
</evidence>
<keyword evidence="2" id="KW-0808">Transferase</keyword>
<accession>A0A1H6D546</accession>
<dbReference type="GO" id="GO:0016747">
    <property type="term" value="F:acyltransferase activity, transferring groups other than amino-acyl groups"/>
    <property type="evidence" value="ECO:0007669"/>
    <property type="project" value="InterPro"/>
</dbReference>
<dbReference type="RefSeq" id="WP_103940931.1">
    <property type="nucleotide sequence ID" value="NZ_FNVO01000013.1"/>
</dbReference>
<dbReference type="EMBL" id="FNVO01000013">
    <property type="protein sequence ID" value="SEG80098.1"/>
    <property type="molecule type" value="Genomic_DNA"/>
</dbReference>
<dbReference type="AlphaFoldDB" id="A0A1H6D546"/>
<protein>
    <submittedName>
        <fullName evidence="2">Protein N-acetyltransferase, RimJ/RimL family</fullName>
    </submittedName>
</protein>
<dbReference type="PROSITE" id="PS51186">
    <property type="entry name" value="GNAT"/>
    <property type="match status" value="1"/>
</dbReference>
<proteinExistence type="predicted"/>
<dbReference type="InterPro" id="IPR000182">
    <property type="entry name" value="GNAT_dom"/>
</dbReference>
<dbReference type="SUPFAM" id="SSF55729">
    <property type="entry name" value="Acyl-CoA N-acyltransferases (Nat)"/>
    <property type="match status" value="1"/>
</dbReference>
<dbReference type="PANTHER" id="PTHR43792">
    <property type="entry name" value="GNAT FAMILY, PUTATIVE (AFU_ORTHOLOGUE AFUA_3G00765)-RELATED-RELATED"/>
    <property type="match status" value="1"/>
</dbReference>
<gene>
    <name evidence="2" type="ORF">SAMN04489712_11312</name>
</gene>
<sequence>MRDLTTVRLILEPWRERHGSELVRLSADERVMRHIGTGVWTRGYATRRHVRALRHWAEHGFGWRAVHARADRSFLGLVSLIRLDAPIEGIAEPALEIGWWVDPRAWGQGIATEAAAAMLDEAFGRIGAETVVARLQAANLGSARVTAKLGLRPFAETTDPDGRLMLMCAITRDEYRRAGGAPPAPPAPPG</sequence>
<dbReference type="Proteomes" id="UP000236723">
    <property type="component" value="Unassembled WGS sequence"/>
</dbReference>
<dbReference type="Gene3D" id="3.40.630.30">
    <property type="match status" value="1"/>
</dbReference>
<dbReference type="OrthoDB" id="3533156at2"/>